<dbReference type="InterPro" id="IPR051906">
    <property type="entry name" value="TolC-like"/>
</dbReference>
<dbReference type="Gene3D" id="1.20.1600.10">
    <property type="entry name" value="Outer membrane efflux proteins (OEP)"/>
    <property type="match status" value="1"/>
</dbReference>
<comment type="caution">
    <text evidence="9">The sequence shown here is derived from an EMBL/GenBank/DDBJ whole genome shotgun (WGS) entry which is preliminary data.</text>
</comment>
<dbReference type="GO" id="GO:1990281">
    <property type="term" value="C:efflux pump complex"/>
    <property type="evidence" value="ECO:0007669"/>
    <property type="project" value="TreeGrafter"/>
</dbReference>
<dbReference type="OrthoDB" id="9780675at2"/>
<evidence type="ECO:0000313" key="10">
    <source>
        <dbReference type="Proteomes" id="UP000289718"/>
    </source>
</evidence>
<dbReference type="AlphaFoldDB" id="A0A4Q1ASQ0"/>
<evidence type="ECO:0000256" key="2">
    <source>
        <dbReference type="ARBA" id="ARBA00007613"/>
    </source>
</evidence>
<evidence type="ECO:0008006" key="11">
    <source>
        <dbReference type="Google" id="ProtNLM"/>
    </source>
</evidence>
<dbReference type="InterPro" id="IPR003423">
    <property type="entry name" value="OMP_efflux"/>
</dbReference>
<keyword evidence="4" id="KW-1134">Transmembrane beta strand</keyword>
<keyword evidence="10" id="KW-1185">Reference proteome</keyword>
<keyword evidence="6" id="KW-0472">Membrane</keyword>
<dbReference type="GO" id="GO:0015562">
    <property type="term" value="F:efflux transmembrane transporter activity"/>
    <property type="evidence" value="ECO:0007669"/>
    <property type="project" value="InterPro"/>
</dbReference>
<evidence type="ECO:0000256" key="6">
    <source>
        <dbReference type="ARBA" id="ARBA00023136"/>
    </source>
</evidence>
<name>A0A4Q1ASQ0_9BACT</name>
<keyword evidence="7" id="KW-0998">Cell outer membrane</keyword>
<evidence type="ECO:0000256" key="7">
    <source>
        <dbReference type="ARBA" id="ARBA00023237"/>
    </source>
</evidence>
<keyword evidence="8" id="KW-0175">Coiled coil</keyword>
<comment type="subcellular location">
    <subcellularLocation>
        <location evidence="1">Cell outer membrane</location>
    </subcellularLocation>
</comment>
<evidence type="ECO:0000256" key="4">
    <source>
        <dbReference type="ARBA" id="ARBA00022452"/>
    </source>
</evidence>
<dbReference type="GO" id="GO:0009279">
    <property type="term" value="C:cell outer membrane"/>
    <property type="evidence" value="ECO:0007669"/>
    <property type="project" value="UniProtKB-SubCell"/>
</dbReference>
<keyword evidence="3" id="KW-0813">Transport</keyword>
<dbReference type="Proteomes" id="UP000289718">
    <property type="component" value="Unassembled WGS sequence"/>
</dbReference>
<dbReference type="EMBL" id="NXIE01000006">
    <property type="protein sequence ID" value="RXK11641.1"/>
    <property type="molecule type" value="Genomic_DNA"/>
</dbReference>
<accession>A0A4Q1ASQ0</accession>
<dbReference type="GO" id="GO:0015288">
    <property type="term" value="F:porin activity"/>
    <property type="evidence" value="ECO:0007669"/>
    <property type="project" value="TreeGrafter"/>
</dbReference>
<dbReference type="RefSeq" id="WP_129062510.1">
    <property type="nucleotide sequence ID" value="NZ_NXIE01000006.1"/>
</dbReference>
<reference evidence="9 10" key="1">
    <citation type="submission" date="2017-09" db="EMBL/GenBank/DDBJ databases">
        <title>Genomics of the genus Arcobacter.</title>
        <authorList>
            <person name="Perez-Cataluna A."/>
            <person name="Figueras M.J."/>
            <person name="Salas-Masso N."/>
        </authorList>
    </citation>
    <scope>NUCLEOTIDE SEQUENCE [LARGE SCALE GENOMIC DNA]</scope>
    <source>
        <strain evidence="9 10">F156-34</strain>
    </source>
</reference>
<keyword evidence="5" id="KW-0812">Transmembrane</keyword>
<dbReference type="Pfam" id="PF02321">
    <property type="entry name" value="OEP"/>
    <property type="match status" value="2"/>
</dbReference>
<gene>
    <name evidence="9" type="ORF">CP965_12785</name>
</gene>
<protein>
    <recommendedName>
        <fullName evidence="11">Transporter</fullName>
    </recommendedName>
</protein>
<organism evidence="9 10">
    <name type="scientific">Halarcobacter mediterraneus</name>
    <dbReference type="NCBI Taxonomy" id="2023153"/>
    <lineage>
        <taxon>Bacteria</taxon>
        <taxon>Pseudomonadati</taxon>
        <taxon>Campylobacterota</taxon>
        <taxon>Epsilonproteobacteria</taxon>
        <taxon>Campylobacterales</taxon>
        <taxon>Arcobacteraceae</taxon>
        <taxon>Halarcobacter</taxon>
    </lineage>
</organism>
<dbReference type="PANTHER" id="PTHR30026:SF20">
    <property type="entry name" value="OUTER MEMBRANE PROTEIN TOLC"/>
    <property type="match status" value="1"/>
</dbReference>
<evidence type="ECO:0000256" key="3">
    <source>
        <dbReference type="ARBA" id="ARBA00022448"/>
    </source>
</evidence>
<proteinExistence type="inferred from homology"/>
<evidence type="ECO:0000256" key="8">
    <source>
        <dbReference type="SAM" id="Coils"/>
    </source>
</evidence>
<sequence>MKKNIIKLLPLAFFTVNIYALNLDEAIKLGLENNNSYKKQQYIYDEAKENVVKSRGNFLPTLDLSYTYNANKEDLGDGKDNANASAIISYSLFNGLQDKYNLEASKDSEKSSKYTLEATKHDLVYNIKARYISYLKSIKNIETLNNAYKLLQKQYEDSLNKFEQGLLAKNDLLQVNAQMLQAKQNLARAKADSKIAWYDLKNILGGTLSKEEKIEDLERINTFESIFNEEELYLRSEVKSLKKSIEALGNQKDANTYGSNLPKVSLDLKYTKLGEDASLNVNESEIENQSTATVNFKWNLYNGGKDKSETIILQKKISQAKEDLESLKLDIKLQYEKALEEYEVSKLNYETAVVSLEQSEENYKIVNNRFKEGISTTTDLINANFLLSQAKQSFDSAYYDRFLAKASLYRIFEK</sequence>
<feature type="coiled-coil region" evidence="8">
    <location>
        <begin position="141"/>
        <end position="192"/>
    </location>
</feature>
<comment type="similarity">
    <text evidence="2">Belongs to the outer membrane factor (OMF) (TC 1.B.17) family.</text>
</comment>
<evidence type="ECO:0000313" key="9">
    <source>
        <dbReference type="EMBL" id="RXK11641.1"/>
    </source>
</evidence>
<dbReference type="SUPFAM" id="SSF56954">
    <property type="entry name" value="Outer membrane efflux proteins (OEP)"/>
    <property type="match status" value="1"/>
</dbReference>
<evidence type="ECO:0000256" key="5">
    <source>
        <dbReference type="ARBA" id="ARBA00022692"/>
    </source>
</evidence>
<evidence type="ECO:0000256" key="1">
    <source>
        <dbReference type="ARBA" id="ARBA00004442"/>
    </source>
</evidence>
<dbReference type="PANTHER" id="PTHR30026">
    <property type="entry name" value="OUTER MEMBRANE PROTEIN TOLC"/>
    <property type="match status" value="1"/>
</dbReference>